<organism evidence="1 2">
    <name type="scientific">Blastochloris viridis</name>
    <name type="common">Rhodopseudomonas viridis</name>
    <dbReference type="NCBI Taxonomy" id="1079"/>
    <lineage>
        <taxon>Bacteria</taxon>
        <taxon>Pseudomonadati</taxon>
        <taxon>Pseudomonadota</taxon>
        <taxon>Alphaproteobacteria</taxon>
        <taxon>Hyphomicrobiales</taxon>
        <taxon>Blastochloridaceae</taxon>
        <taxon>Blastochloris</taxon>
    </lineage>
</organism>
<evidence type="ECO:0000313" key="1">
    <source>
        <dbReference type="EMBL" id="CUU41181.1"/>
    </source>
</evidence>
<accession>A0A0P0JJ22</accession>
<sequence>MVERFELFRMSLLSRPQLPLFEDRELSREDYLRKVFNEERIFSHHSIAYHYVPDSGGRKKDAVLGRIGRRVIVEENLPPEDGFADSTYETHRAAALVLDPTSHPDGQKLAIQNRVGSPTALANSLIKAINFVHSQSIYHIEIQPIFDAKEFWQWASENQGDVTSLTFEFVAPNGMWSTETDLKDELRSFHESIGSDSIQQTFKSCGGLKLDSPKIVEAVEYVQSGSGSISARSRRNKKFSSKKKPKSIVIPPSIEVGSGSLLERAYNRIREILGRE</sequence>
<evidence type="ECO:0000313" key="2">
    <source>
        <dbReference type="Proteomes" id="UP000065734"/>
    </source>
</evidence>
<dbReference type="KEGG" id="bvr:BVIR_725"/>
<gene>
    <name evidence="1" type="ORF">BVIRIDIS_01690</name>
</gene>
<proteinExistence type="predicted"/>
<evidence type="ECO:0008006" key="3">
    <source>
        <dbReference type="Google" id="ProtNLM"/>
    </source>
</evidence>
<dbReference type="EMBL" id="LN907867">
    <property type="protein sequence ID" value="CUU41181.1"/>
    <property type="molecule type" value="Genomic_DNA"/>
</dbReference>
<name>A0A0P0JJ22_BLAVI</name>
<reference evidence="2" key="1">
    <citation type="journal article" date="2016" name="Genome Announc.">
        <title>Revised genome sequence of the purple photosynthetic bacterium Blastochloris viridis.</title>
        <authorList>
            <person name="Liu L.N."/>
            <person name="Faulkner M."/>
            <person name="Liu X."/>
            <person name="Huang F."/>
            <person name="Darby A.C."/>
            <person name="Hall N."/>
        </authorList>
    </citation>
    <scope>NUCLEOTIDE SEQUENCE [LARGE SCALE GENOMIC DNA]</scope>
    <source>
        <strain evidence="2">ATCC 19567 / DSM 133 / F</strain>
    </source>
</reference>
<dbReference type="AlphaFoldDB" id="A0A0P0JJ22"/>
<dbReference type="Proteomes" id="UP000065734">
    <property type="component" value="Chromosome I"/>
</dbReference>
<keyword evidence="2" id="KW-1185">Reference proteome</keyword>
<protein>
    <recommendedName>
        <fullName evidence="3">DUF4747 family protein</fullName>
    </recommendedName>
</protein>